<dbReference type="InterPro" id="IPR003594">
    <property type="entry name" value="HATPase_dom"/>
</dbReference>
<evidence type="ECO:0000256" key="2">
    <source>
        <dbReference type="ARBA" id="ARBA00004370"/>
    </source>
</evidence>
<evidence type="ECO:0000256" key="1">
    <source>
        <dbReference type="ARBA" id="ARBA00000085"/>
    </source>
</evidence>
<keyword evidence="8" id="KW-1133">Transmembrane helix</keyword>
<keyword evidence="8" id="KW-0812">Transmembrane</keyword>
<dbReference type="GO" id="GO:0004721">
    <property type="term" value="F:phosphoprotein phosphatase activity"/>
    <property type="evidence" value="ECO:0007669"/>
    <property type="project" value="TreeGrafter"/>
</dbReference>
<dbReference type="PRINTS" id="PR00344">
    <property type="entry name" value="BCTRLSENSOR"/>
</dbReference>
<dbReference type="InterPro" id="IPR036890">
    <property type="entry name" value="HATPase_C_sf"/>
</dbReference>
<evidence type="ECO:0000313" key="11">
    <source>
        <dbReference type="EMBL" id="SOY30859.1"/>
    </source>
</evidence>
<protein>
    <recommendedName>
        <fullName evidence="3">histidine kinase</fullName>
        <ecNumber evidence="3">2.7.13.3</ecNumber>
    </recommendedName>
</protein>
<dbReference type="Pfam" id="PF02518">
    <property type="entry name" value="HATPase_c"/>
    <property type="match status" value="1"/>
</dbReference>
<evidence type="ECO:0000256" key="5">
    <source>
        <dbReference type="ARBA" id="ARBA00022679"/>
    </source>
</evidence>
<dbReference type="Gene3D" id="1.10.287.130">
    <property type="match status" value="1"/>
</dbReference>
<dbReference type="PANTHER" id="PTHR45453">
    <property type="entry name" value="PHOSPHATE REGULON SENSOR PROTEIN PHOR"/>
    <property type="match status" value="1"/>
</dbReference>
<evidence type="ECO:0000256" key="7">
    <source>
        <dbReference type="ARBA" id="ARBA00023012"/>
    </source>
</evidence>
<dbReference type="GO" id="GO:0005886">
    <property type="term" value="C:plasma membrane"/>
    <property type="evidence" value="ECO:0007669"/>
    <property type="project" value="TreeGrafter"/>
</dbReference>
<organism evidence="11 12">
    <name type="scientific">Acetatifactor muris</name>
    <dbReference type="NCBI Taxonomy" id="879566"/>
    <lineage>
        <taxon>Bacteria</taxon>
        <taxon>Bacillati</taxon>
        <taxon>Bacillota</taxon>
        <taxon>Clostridia</taxon>
        <taxon>Lachnospirales</taxon>
        <taxon>Lachnospiraceae</taxon>
        <taxon>Acetatifactor</taxon>
    </lineage>
</organism>
<evidence type="ECO:0000256" key="8">
    <source>
        <dbReference type="SAM" id="Phobius"/>
    </source>
</evidence>
<keyword evidence="6" id="KW-0418">Kinase</keyword>
<keyword evidence="8" id="KW-0472">Membrane</keyword>
<dbReference type="RefSeq" id="WP_103240879.1">
    <property type="nucleotide sequence ID" value="NZ_JANJZD010000020.1"/>
</dbReference>
<evidence type="ECO:0000256" key="3">
    <source>
        <dbReference type="ARBA" id="ARBA00012438"/>
    </source>
</evidence>
<dbReference type="SUPFAM" id="SSF55874">
    <property type="entry name" value="ATPase domain of HSP90 chaperone/DNA topoisomerase II/histidine kinase"/>
    <property type="match status" value="1"/>
</dbReference>
<dbReference type="AlphaFoldDB" id="A0A2K4ZK60"/>
<keyword evidence="9" id="KW-0732">Signal</keyword>
<dbReference type="InterPro" id="IPR036097">
    <property type="entry name" value="HisK_dim/P_sf"/>
</dbReference>
<keyword evidence="4" id="KW-0597">Phosphoprotein</keyword>
<dbReference type="SMART" id="SM00388">
    <property type="entry name" value="HisKA"/>
    <property type="match status" value="1"/>
</dbReference>
<dbReference type="GO" id="GO:0016036">
    <property type="term" value="P:cellular response to phosphate starvation"/>
    <property type="evidence" value="ECO:0007669"/>
    <property type="project" value="TreeGrafter"/>
</dbReference>
<dbReference type="GO" id="GO:0000155">
    <property type="term" value="F:phosphorelay sensor kinase activity"/>
    <property type="evidence" value="ECO:0007669"/>
    <property type="project" value="InterPro"/>
</dbReference>
<dbReference type="InterPro" id="IPR050351">
    <property type="entry name" value="BphY/WalK/GraS-like"/>
</dbReference>
<proteinExistence type="predicted"/>
<dbReference type="InterPro" id="IPR003661">
    <property type="entry name" value="HisK_dim/P_dom"/>
</dbReference>
<name>A0A2K4ZK60_9FIRM</name>
<feature type="chain" id="PRO_5014401363" description="histidine kinase" evidence="9">
    <location>
        <begin position="26"/>
        <end position="407"/>
    </location>
</feature>
<dbReference type="Proteomes" id="UP000236311">
    <property type="component" value="Unassembled WGS sequence"/>
</dbReference>
<dbReference type="SUPFAM" id="SSF47384">
    <property type="entry name" value="Homodimeric domain of signal transducing histidine kinase"/>
    <property type="match status" value="1"/>
</dbReference>
<evidence type="ECO:0000313" key="12">
    <source>
        <dbReference type="Proteomes" id="UP000236311"/>
    </source>
</evidence>
<reference evidence="11 12" key="1">
    <citation type="submission" date="2018-01" db="EMBL/GenBank/DDBJ databases">
        <authorList>
            <person name="Gaut B.S."/>
            <person name="Morton B.R."/>
            <person name="Clegg M.T."/>
            <person name="Duvall M.R."/>
        </authorList>
    </citation>
    <scope>NUCLEOTIDE SEQUENCE [LARGE SCALE GENOMIC DNA]</scope>
    <source>
        <strain evidence="11">GP69</strain>
    </source>
</reference>
<dbReference type="Pfam" id="PF00512">
    <property type="entry name" value="HisKA"/>
    <property type="match status" value="1"/>
</dbReference>
<comment type="catalytic activity">
    <reaction evidence="1">
        <text>ATP + protein L-histidine = ADP + protein N-phospho-L-histidine.</text>
        <dbReference type="EC" id="2.7.13.3"/>
    </reaction>
</comment>
<keyword evidence="7" id="KW-0902">Two-component regulatory system</keyword>
<dbReference type="InterPro" id="IPR004358">
    <property type="entry name" value="Sig_transdc_His_kin-like_C"/>
</dbReference>
<dbReference type="InterPro" id="IPR005467">
    <property type="entry name" value="His_kinase_dom"/>
</dbReference>
<feature type="domain" description="Histidine kinase" evidence="10">
    <location>
        <begin position="199"/>
        <end position="407"/>
    </location>
</feature>
<dbReference type="CDD" id="cd00082">
    <property type="entry name" value="HisKA"/>
    <property type="match status" value="1"/>
</dbReference>
<evidence type="ECO:0000256" key="4">
    <source>
        <dbReference type="ARBA" id="ARBA00022553"/>
    </source>
</evidence>
<evidence type="ECO:0000259" key="10">
    <source>
        <dbReference type="PROSITE" id="PS50109"/>
    </source>
</evidence>
<dbReference type="SMART" id="SM00387">
    <property type="entry name" value="HATPase_c"/>
    <property type="match status" value="1"/>
</dbReference>
<gene>
    <name evidence="11" type="primary">phoR_10</name>
    <name evidence="11" type="ORF">AMURIS_03591</name>
</gene>
<dbReference type="EMBL" id="OFSM01000020">
    <property type="protein sequence ID" value="SOY30859.1"/>
    <property type="molecule type" value="Genomic_DNA"/>
</dbReference>
<dbReference type="PROSITE" id="PS50109">
    <property type="entry name" value="HIS_KIN"/>
    <property type="match status" value="1"/>
</dbReference>
<keyword evidence="12" id="KW-1185">Reference proteome</keyword>
<dbReference type="OrthoDB" id="9813151at2"/>
<dbReference type="PANTHER" id="PTHR45453:SF1">
    <property type="entry name" value="PHOSPHATE REGULON SENSOR PROTEIN PHOR"/>
    <property type="match status" value="1"/>
</dbReference>
<accession>A0A2K4ZK60</accession>
<dbReference type="Gene3D" id="3.30.565.10">
    <property type="entry name" value="Histidine kinase-like ATPase, C-terminal domain"/>
    <property type="match status" value="1"/>
</dbReference>
<evidence type="ECO:0000256" key="6">
    <source>
        <dbReference type="ARBA" id="ARBA00022777"/>
    </source>
</evidence>
<sequence length="407" mass="45871">MLKKMRRRFILAAMAAFGAVMLAVAAGINVTSYFQTAAMQDRQIENLLRYERMDHGRPERKFPPAEEMPGRGPEAEFTTRFFVVHCDFSGKVQKISRDHISSVDDGTARVYAEEILAMGREKGYHGEYRYLVSMEDTGITILFLNVSNDLHFMRSLLFISLCTGFISLAAVFALILILSGYAIRPYTRNIERQKRFITDAGHELKTPLASIATSADIAAMEHEGDEWIAHIQKQTVRLTRLVGDLVALSRLDEEVPFPEKAAFSLSDAAWETAEPFAALAKAKEKRYRQNIEEGLSFHGDRSAVQQMLSILLDNAVRYSDEKGEIRLDIYRRMGRNCIEVYNTCTLPETVDPDRLFDRFYRVDESRSYNTGGTGIGLSMAQAIAEAHGGRIEAKRSGGNAIRFKVIL</sequence>
<evidence type="ECO:0000256" key="9">
    <source>
        <dbReference type="SAM" id="SignalP"/>
    </source>
</evidence>
<feature type="signal peptide" evidence="9">
    <location>
        <begin position="1"/>
        <end position="25"/>
    </location>
</feature>
<keyword evidence="5 11" id="KW-0808">Transferase</keyword>
<dbReference type="EC" id="2.7.13.3" evidence="3"/>
<feature type="transmembrane region" description="Helical" evidence="8">
    <location>
        <begin position="156"/>
        <end position="183"/>
    </location>
</feature>
<comment type="subcellular location">
    <subcellularLocation>
        <location evidence="2">Membrane</location>
    </subcellularLocation>
</comment>